<evidence type="ECO:0000313" key="1">
    <source>
        <dbReference type="EMBL" id="SEN97091.1"/>
    </source>
</evidence>
<protein>
    <submittedName>
        <fullName evidence="1">Uncharacterized protein</fullName>
    </submittedName>
</protein>
<dbReference type="AlphaFoldDB" id="A0A1H8KWA0"/>
<evidence type="ECO:0000313" key="2">
    <source>
        <dbReference type="Proteomes" id="UP000199512"/>
    </source>
</evidence>
<accession>A0A1H8KWA0</accession>
<gene>
    <name evidence="1" type="ORF">SAMN05216454_14810</name>
</gene>
<organism evidence="1 2">
    <name type="scientific">Peptostreptococcus russellii</name>
    <dbReference type="NCBI Taxonomy" id="215200"/>
    <lineage>
        <taxon>Bacteria</taxon>
        <taxon>Bacillati</taxon>
        <taxon>Bacillota</taxon>
        <taxon>Clostridia</taxon>
        <taxon>Peptostreptococcales</taxon>
        <taxon>Peptostreptococcaceae</taxon>
        <taxon>Peptostreptococcus</taxon>
    </lineage>
</organism>
<proteinExistence type="predicted"/>
<reference evidence="1 2" key="1">
    <citation type="submission" date="2016-10" db="EMBL/GenBank/DDBJ databases">
        <authorList>
            <person name="de Groot N.N."/>
        </authorList>
    </citation>
    <scope>NUCLEOTIDE SEQUENCE [LARGE SCALE GENOMIC DNA]</scope>
    <source>
        <strain evidence="1 2">Calf135</strain>
    </source>
</reference>
<keyword evidence="2" id="KW-1185">Reference proteome</keyword>
<sequence length="52" mass="6119">MGTEKIKKTFDLLQELEQIKEEQKKDKATINYLLGFARGLEVRVSNLEHQEK</sequence>
<dbReference type="RefSeq" id="WP_180366776.1">
    <property type="nucleotide sequence ID" value="NZ_CAUWDX010000012.1"/>
</dbReference>
<dbReference type="Proteomes" id="UP000199512">
    <property type="component" value="Unassembled WGS sequence"/>
</dbReference>
<dbReference type="EMBL" id="FODF01000048">
    <property type="protein sequence ID" value="SEN97091.1"/>
    <property type="molecule type" value="Genomic_DNA"/>
</dbReference>
<name>A0A1H8KWA0_9FIRM</name>